<dbReference type="EMBL" id="KZ293668">
    <property type="protein sequence ID" value="PBK89710.1"/>
    <property type="molecule type" value="Genomic_DNA"/>
</dbReference>
<evidence type="ECO:0000313" key="3">
    <source>
        <dbReference type="Proteomes" id="UP000217790"/>
    </source>
</evidence>
<dbReference type="AlphaFoldDB" id="A0A2H3D6I1"/>
<gene>
    <name evidence="2" type="ORF">ARMGADRAFT_1083673</name>
</gene>
<keyword evidence="3" id="KW-1185">Reference proteome</keyword>
<dbReference type="OMA" id="YSLKHEW"/>
<evidence type="ECO:0000313" key="2">
    <source>
        <dbReference type="EMBL" id="PBK89710.1"/>
    </source>
</evidence>
<evidence type="ECO:0000256" key="1">
    <source>
        <dbReference type="SAM" id="MobiDB-lite"/>
    </source>
</evidence>
<organism evidence="2 3">
    <name type="scientific">Armillaria gallica</name>
    <name type="common">Bulbous honey fungus</name>
    <name type="synonym">Armillaria bulbosa</name>
    <dbReference type="NCBI Taxonomy" id="47427"/>
    <lineage>
        <taxon>Eukaryota</taxon>
        <taxon>Fungi</taxon>
        <taxon>Dikarya</taxon>
        <taxon>Basidiomycota</taxon>
        <taxon>Agaricomycotina</taxon>
        <taxon>Agaricomycetes</taxon>
        <taxon>Agaricomycetidae</taxon>
        <taxon>Agaricales</taxon>
        <taxon>Marasmiineae</taxon>
        <taxon>Physalacriaceae</taxon>
        <taxon>Armillaria</taxon>
    </lineage>
</organism>
<proteinExistence type="predicted"/>
<reference evidence="3" key="1">
    <citation type="journal article" date="2017" name="Nat. Ecol. Evol.">
        <title>Genome expansion and lineage-specific genetic innovations in the forest pathogenic fungi Armillaria.</title>
        <authorList>
            <person name="Sipos G."/>
            <person name="Prasanna A.N."/>
            <person name="Walter M.C."/>
            <person name="O'Connor E."/>
            <person name="Balint B."/>
            <person name="Krizsan K."/>
            <person name="Kiss B."/>
            <person name="Hess J."/>
            <person name="Varga T."/>
            <person name="Slot J."/>
            <person name="Riley R."/>
            <person name="Boka B."/>
            <person name="Rigling D."/>
            <person name="Barry K."/>
            <person name="Lee J."/>
            <person name="Mihaltcheva S."/>
            <person name="LaButti K."/>
            <person name="Lipzen A."/>
            <person name="Waldron R."/>
            <person name="Moloney N.M."/>
            <person name="Sperisen C."/>
            <person name="Kredics L."/>
            <person name="Vagvoelgyi C."/>
            <person name="Patrignani A."/>
            <person name="Fitzpatrick D."/>
            <person name="Nagy I."/>
            <person name="Doyle S."/>
            <person name="Anderson J.B."/>
            <person name="Grigoriev I.V."/>
            <person name="Gueldener U."/>
            <person name="Muensterkoetter M."/>
            <person name="Nagy L.G."/>
        </authorList>
    </citation>
    <scope>NUCLEOTIDE SEQUENCE [LARGE SCALE GENOMIC DNA]</scope>
    <source>
        <strain evidence="3">Ar21-2</strain>
    </source>
</reference>
<feature type="compositionally biased region" description="Basic and acidic residues" evidence="1">
    <location>
        <begin position="371"/>
        <end position="386"/>
    </location>
</feature>
<protein>
    <submittedName>
        <fullName evidence="2">Uncharacterized protein</fullName>
    </submittedName>
</protein>
<dbReference type="OrthoDB" id="2838587at2759"/>
<feature type="region of interest" description="Disordered" evidence="1">
    <location>
        <begin position="348"/>
        <end position="386"/>
    </location>
</feature>
<accession>A0A2H3D6I1</accession>
<sequence>MNYTPSELATTQDSFERWAGAALVETVPIEERYDDVPSESRKSIDTLKHLELPKALKERLASARDDNDEEAMIRIFAQDLLNKFEGSFTSDTDEYSLKHEWRKLATGHENFLFALTAPHPSINEGTTRHGVDSLLHQVVRVAGEKQKSRSVGYQHGVSTAMSKTYKKVPFYVSHDLKCDGQATYRLHTATRLAIKKFGSHNGISTEVTSAAHLSPNCDDLCMVVVEYENYEPMAAVQKLLMDFAAILRHRRLLCFGLEYLMGVIGSYKGSNSYELTFYLGTLNDEGYVRHWCIDTLNLASPAGLLRSYVWLINGLSTFIAYAKTWTFGSTATRDLPKILWRANSSNHKRLGHAKDSGGSNNSAEGSRKRRRTDDSQGHPGADVRMDEMDVSGCGVESEEYMGEESSGGQRMVTMVDENGISYKVPHYTPSELARCVDEESDGAVVEAREWMCAQQGEISSHEKTQRYLDSMRQ</sequence>
<dbReference type="Proteomes" id="UP000217790">
    <property type="component" value="Unassembled WGS sequence"/>
</dbReference>
<dbReference type="InParanoid" id="A0A2H3D6I1"/>
<name>A0A2H3D6I1_ARMGA</name>